<dbReference type="CDD" id="cd01741">
    <property type="entry name" value="GATase1_1"/>
    <property type="match status" value="1"/>
</dbReference>
<organism evidence="2 3">
    <name type="scientific">Nocardioides mangrovicus</name>
    <dbReference type="NCBI Taxonomy" id="2478913"/>
    <lineage>
        <taxon>Bacteria</taxon>
        <taxon>Bacillati</taxon>
        <taxon>Actinomycetota</taxon>
        <taxon>Actinomycetes</taxon>
        <taxon>Propionibacteriales</taxon>
        <taxon>Nocardioidaceae</taxon>
        <taxon>Nocardioides</taxon>
    </lineage>
</organism>
<dbReference type="InterPro" id="IPR029062">
    <property type="entry name" value="Class_I_gatase-like"/>
</dbReference>
<protein>
    <submittedName>
        <fullName evidence="2">Type 1 glutamine amidotransferase</fullName>
    </submittedName>
</protein>
<keyword evidence="2" id="KW-0315">Glutamine amidotransferase</keyword>
<dbReference type="EMBL" id="RDBE01000007">
    <property type="protein sequence ID" value="RLV49087.1"/>
    <property type="molecule type" value="Genomic_DNA"/>
</dbReference>
<dbReference type="SUPFAM" id="SSF52317">
    <property type="entry name" value="Class I glutamine amidotransferase-like"/>
    <property type="match status" value="1"/>
</dbReference>
<proteinExistence type="predicted"/>
<dbReference type="InterPro" id="IPR044992">
    <property type="entry name" value="ChyE-like"/>
</dbReference>
<keyword evidence="3" id="KW-1185">Reference proteome</keyword>
<dbReference type="GO" id="GO:0016740">
    <property type="term" value="F:transferase activity"/>
    <property type="evidence" value="ECO:0007669"/>
    <property type="project" value="UniProtKB-KW"/>
</dbReference>
<dbReference type="PANTHER" id="PTHR42695:SF5">
    <property type="entry name" value="GLUTAMINE AMIDOTRANSFERASE YLR126C-RELATED"/>
    <property type="match status" value="1"/>
</dbReference>
<name>A0A3L8P291_9ACTN</name>
<dbReference type="InterPro" id="IPR017926">
    <property type="entry name" value="GATASE"/>
</dbReference>
<dbReference type="Proteomes" id="UP000281708">
    <property type="component" value="Unassembled WGS sequence"/>
</dbReference>
<evidence type="ECO:0000313" key="2">
    <source>
        <dbReference type="EMBL" id="RLV49087.1"/>
    </source>
</evidence>
<evidence type="ECO:0000259" key="1">
    <source>
        <dbReference type="Pfam" id="PF00117"/>
    </source>
</evidence>
<gene>
    <name evidence="2" type="ORF">D9V37_10975</name>
</gene>
<dbReference type="GO" id="GO:0005829">
    <property type="term" value="C:cytosol"/>
    <property type="evidence" value="ECO:0007669"/>
    <property type="project" value="TreeGrafter"/>
</dbReference>
<feature type="domain" description="Glutamine amidotransferase" evidence="1">
    <location>
        <begin position="24"/>
        <end position="176"/>
    </location>
</feature>
<accession>A0A3L8P291</accession>
<dbReference type="Gene3D" id="3.40.50.880">
    <property type="match status" value="1"/>
</dbReference>
<evidence type="ECO:0000313" key="3">
    <source>
        <dbReference type="Proteomes" id="UP000281708"/>
    </source>
</evidence>
<comment type="caution">
    <text evidence="2">The sequence shown here is derived from an EMBL/GenBank/DDBJ whole genome shotgun (WGS) entry which is preliminary data.</text>
</comment>
<reference evidence="2 3" key="1">
    <citation type="submission" date="2018-10" db="EMBL/GenBank/DDBJ databases">
        <title>Marmoricola sp. 4Q3S-7 whole genome shotgun sequence.</title>
        <authorList>
            <person name="Li F."/>
        </authorList>
    </citation>
    <scope>NUCLEOTIDE SEQUENCE [LARGE SCALE GENOMIC DNA]</scope>
    <source>
        <strain evidence="2 3">4Q3S-7</strain>
    </source>
</reference>
<dbReference type="AlphaFoldDB" id="A0A3L8P291"/>
<dbReference type="PROSITE" id="PS51273">
    <property type="entry name" value="GATASE_TYPE_1"/>
    <property type="match status" value="1"/>
</dbReference>
<keyword evidence="2" id="KW-0808">Transferase</keyword>
<sequence>MVRVLVVQFQDDAPPAWLGDWLLAAGAGVDVVGPTEAALDRYDAMVVLGGSPSADDDRPDVRAAQDLVREAAQRRLPTLGICLGHQVAAVALGGTVARNPDGQQVGLTPVGWLDAAAEDPLLGTLTDVRHAVHWNGDVVVELPPSGTLLATASGGRVQAARLAETVWGVQWHPEVDDRVITSWAEEDRAAHPPGRVDTVVAEVRAARAELEQGWRGLATSLLRLTA</sequence>
<dbReference type="Pfam" id="PF00117">
    <property type="entry name" value="GATase"/>
    <property type="match status" value="1"/>
</dbReference>
<dbReference type="PANTHER" id="PTHR42695">
    <property type="entry name" value="GLUTAMINE AMIDOTRANSFERASE YLR126C-RELATED"/>
    <property type="match status" value="1"/>
</dbReference>